<name>A0A8G2EZL7_9PROT</name>
<dbReference type="AlphaFoldDB" id="A0A8G2EZL7"/>
<comment type="caution">
    <text evidence="1">The sequence shown here is derived from an EMBL/GenBank/DDBJ whole genome shotgun (WGS) entry which is preliminary data.</text>
</comment>
<sequence>MLPISAVPYRLRNMSTDNVIAQTPEFPRSGGLCAYGGGAISNDQLWYFLQEGDYLRIMSLAWLGTVIYSNGPAVSGYRTDDEVLKSPADQHWKCEVSAEYPDAIMITSVVSGRSILDPHSRGQTDSLEAQDLVQRDTRYLWILEPQA</sequence>
<dbReference type="Proteomes" id="UP000198615">
    <property type="component" value="Unassembled WGS sequence"/>
</dbReference>
<evidence type="ECO:0000313" key="1">
    <source>
        <dbReference type="EMBL" id="SDG09594.1"/>
    </source>
</evidence>
<protein>
    <submittedName>
        <fullName evidence="1">Uncharacterized protein</fullName>
    </submittedName>
</protein>
<accession>A0A8G2EZL7</accession>
<dbReference type="EMBL" id="FNBW01000010">
    <property type="protein sequence ID" value="SDG09594.1"/>
    <property type="molecule type" value="Genomic_DNA"/>
</dbReference>
<proteinExistence type="predicted"/>
<organism evidence="1 2">
    <name type="scientific">Thalassobaculum litoreum DSM 18839</name>
    <dbReference type="NCBI Taxonomy" id="1123362"/>
    <lineage>
        <taxon>Bacteria</taxon>
        <taxon>Pseudomonadati</taxon>
        <taxon>Pseudomonadota</taxon>
        <taxon>Alphaproteobacteria</taxon>
        <taxon>Rhodospirillales</taxon>
        <taxon>Thalassobaculaceae</taxon>
        <taxon>Thalassobaculum</taxon>
    </lineage>
</organism>
<gene>
    <name evidence="1" type="ORF">SAMN05660686_03343</name>
</gene>
<dbReference type="Gene3D" id="2.80.10.50">
    <property type="match status" value="1"/>
</dbReference>
<keyword evidence="2" id="KW-1185">Reference proteome</keyword>
<evidence type="ECO:0000313" key="2">
    <source>
        <dbReference type="Proteomes" id="UP000198615"/>
    </source>
</evidence>
<reference evidence="1 2" key="1">
    <citation type="submission" date="2016-10" db="EMBL/GenBank/DDBJ databases">
        <authorList>
            <person name="Varghese N."/>
            <person name="Submissions S."/>
        </authorList>
    </citation>
    <scope>NUCLEOTIDE SEQUENCE [LARGE SCALE GENOMIC DNA]</scope>
    <source>
        <strain evidence="1 2">DSM 18839</strain>
    </source>
</reference>